<dbReference type="OrthoDB" id="7687051at2759"/>
<accession>A0A0J7KEX4</accession>
<feature type="compositionally biased region" description="Basic residues" evidence="1">
    <location>
        <begin position="211"/>
        <end position="220"/>
    </location>
</feature>
<feature type="region of interest" description="Disordered" evidence="1">
    <location>
        <begin position="1"/>
        <end position="41"/>
    </location>
</feature>
<name>A0A0J7KEX4_LASNI</name>
<dbReference type="Proteomes" id="UP000036403">
    <property type="component" value="Unassembled WGS sequence"/>
</dbReference>
<dbReference type="CDD" id="cd01650">
    <property type="entry name" value="RT_nLTR_like"/>
    <property type="match status" value="1"/>
</dbReference>
<proteinExistence type="predicted"/>
<gene>
    <name evidence="3" type="ORF">RF55_11448</name>
</gene>
<dbReference type="PANTHER" id="PTHR19446">
    <property type="entry name" value="REVERSE TRANSCRIPTASES"/>
    <property type="match status" value="1"/>
</dbReference>
<dbReference type="InterPro" id="IPR000477">
    <property type="entry name" value="RT_dom"/>
</dbReference>
<dbReference type="SUPFAM" id="SSF56672">
    <property type="entry name" value="DNA/RNA polymerases"/>
    <property type="match status" value="1"/>
</dbReference>
<feature type="compositionally biased region" description="Polar residues" evidence="1">
    <location>
        <begin position="105"/>
        <end position="115"/>
    </location>
</feature>
<sequence length="1006" mass="112246">MSFESKIGLSQHERHAHPRARNAKRAAEAEQPAEKSGRKLTVWSVEELVRLDQLNTEYSGEKNINIKLMEFFPGKTNKQISDARRRLKPQATPASQDEEDPTHAQVHNTETNNSAAEPPAQEAILEQASSSESENWRDVLVSEIEIAYDVSNKWRALAAKMVELAGRETTLNEINSLCDELAKELTKGDKPSQNGVSRSSKSHKTQENRRNKAKPPNRVQRRRFAFAKCQELMNNCPKKLADAVAANDLSILQMRLQPETAKTRELYIGLWGTPGPQQEPVCHTTTEIPAEKILLPITPREVENKIGRIANSSAAGIDGIKKANLKGKDTSTVLAKLFNLLLLKGIYPVAWKQNRTTLIPKGGKDPAEVKNWRPITISSMIGRVFSSLLDRRIRGVIQQTQRQKGFTSENGCFANTRLLSAAVNEAKASGGVFTILDISKAFDTVSHQAINLGLKRKGIPPIVANYITNMYDGCKTIIKTKDGEVPVELKRGVKQGDPLSPLLFNLVIEPIIQMVQDASLGIEVEGSNLAAMAFADDMILLAKDRETAIGQIRMVYTELRKRGMALSIEKCSAFQYVPRPKTWYVKDPEMVVGGIPISYGQPDEAFKYLGASATPWRGLIEGVKLNTIQDLIDRVKTLPIKPMQKLTLLRTYLLPRFTYGLVTCPPPKETLRNIDSTIRSGVKRILHLHESTNSAFMYTPRKQGGLGLLETYPMVYLAALRNATKAANSDDIIVRSTILNERSSKTYGTYAAALRLPWPATSEQIEERKRQIKQGYKREWSQLIAQGQGVEDFAQEPLCNAWLSRSDLLRSSRLIDAIKLRTNTYPTRTIMRRAHDEVSPICRACGSADETLGHVLGQCVTTKAKRIKRHNEIVDLLKDRLAATNRVLVEPTVEYNGERLKPDLVITNEERVIVLDVTVRYENKSFLIEAAKEKVDKYSDIANKLKRSFNASQARVVPIVVGSRGALPAATVAELKQLNINKADWLTISLIALRSSIEIANAFMDS</sequence>
<dbReference type="GO" id="GO:0071897">
    <property type="term" value="P:DNA biosynthetic process"/>
    <property type="evidence" value="ECO:0007669"/>
    <property type="project" value="UniProtKB-ARBA"/>
</dbReference>
<dbReference type="STRING" id="67767.A0A0J7KEX4"/>
<comment type="caution">
    <text evidence="3">The sequence shown here is derived from an EMBL/GenBank/DDBJ whole genome shotgun (WGS) entry which is preliminary data.</text>
</comment>
<protein>
    <submittedName>
        <fullName evidence="3">R2 protein</fullName>
    </submittedName>
</protein>
<reference evidence="3 4" key="1">
    <citation type="submission" date="2015-04" db="EMBL/GenBank/DDBJ databases">
        <title>Lasius niger genome sequencing.</title>
        <authorList>
            <person name="Konorov E.A."/>
            <person name="Nikitin M.A."/>
            <person name="Kirill M.V."/>
            <person name="Chang P."/>
        </authorList>
    </citation>
    <scope>NUCLEOTIDE SEQUENCE [LARGE SCALE GENOMIC DNA]</scope>
    <source>
        <tissue evidence="3">Whole</tissue>
    </source>
</reference>
<feature type="region of interest" description="Disordered" evidence="1">
    <location>
        <begin position="83"/>
        <end position="120"/>
    </location>
</feature>
<dbReference type="Gene3D" id="3.30.70.270">
    <property type="match status" value="1"/>
</dbReference>
<evidence type="ECO:0000313" key="4">
    <source>
        <dbReference type="Proteomes" id="UP000036403"/>
    </source>
</evidence>
<dbReference type="Pfam" id="PF00078">
    <property type="entry name" value="RVT_1"/>
    <property type="match status" value="1"/>
</dbReference>
<keyword evidence="4" id="KW-1185">Reference proteome</keyword>
<dbReference type="InterPro" id="IPR043128">
    <property type="entry name" value="Rev_trsase/Diguanyl_cyclase"/>
</dbReference>
<dbReference type="EMBL" id="LBMM01008318">
    <property type="protein sequence ID" value="KMQ88983.1"/>
    <property type="molecule type" value="Genomic_DNA"/>
</dbReference>
<organism evidence="3 4">
    <name type="scientific">Lasius niger</name>
    <name type="common">Black garden ant</name>
    <dbReference type="NCBI Taxonomy" id="67767"/>
    <lineage>
        <taxon>Eukaryota</taxon>
        <taxon>Metazoa</taxon>
        <taxon>Ecdysozoa</taxon>
        <taxon>Arthropoda</taxon>
        <taxon>Hexapoda</taxon>
        <taxon>Insecta</taxon>
        <taxon>Pterygota</taxon>
        <taxon>Neoptera</taxon>
        <taxon>Endopterygota</taxon>
        <taxon>Hymenoptera</taxon>
        <taxon>Apocrita</taxon>
        <taxon>Aculeata</taxon>
        <taxon>Formicoidea</taxon>
        <taxon>Formicidae</taxon>
        <taxon>Formicinae</taxon>
        <taxon>Lasius</taxon>
        <taxon>Lasius</taxon>
    </lineage>
</organism>
<dbReference type="AlphaFoldDB" id="A0A0J7KEX4"/>
<dbReference type="PaxDb" id="67767-A0A0J7KEX4"/>
<feature type="compositionally biased region" description="Basic residues" evidence="1">
    <location>
        <begin position="14"/>
        <end position="24"/>
    </location>
</feature>
<dbReference type="PROSITE" id="PS50878">
    <property type="entry name" value="RT_POL"/>
    <property type="match status" value="1"/>
</dbReference>
<evidence type="ECO:0000256" key="1">
    <source>
        <dbReference type="SAM" id="MobiDB-lite"/>
    </source>
</evidence>
<feature type="region of interest" description="Disordered" evidence="1">
    <location>
        <begin position="185"/>
        <end position="220"/>
    </location>
</feature>
<evidence type="ECO:0000259" key="2">
    <source>
        <dbReference type="PROSITE" id="PS50878"/>
    </source>
</evidence>
<dbReference type="InterPro" id="IPR043502">
    <property type="entry name" value="DNA/RNA_pol_sf"/>
</dbReference>
<evidence type="ECO:0000313" key="3">
    <source>
        <dbReference type="EMBL" id="KMQ88983.1"/>
    </source>
</evidence>
<feature type="compositionally biased region" description="Basic and acidic residues" evidence="1">
    <location>
        <begin position="25"/>
        <end position="37"/>
    </location>
</feature>
<feature type="domain" description="Reverse transcriptase" evidence="2">
    <location>
        <begin position="340"/>
        <end position="613"/>
    </location>
</feature>